<reference evidence="3" key="1">
    <citation type="journal article" date="2015" name="Nature">
        <title>Complex archaea that bridge the gap between prokaryotes and eukaryotes.</title>
        <authorList>
            <person name="Spang A."/>
            <person name="Saw J.H."/>
            <person name="Jorgensen S.L."/>
            <person name="Zaremba-Niedzwiedzka K."/>
            <person name="Martijn J."/>
            <person name="Lind A.E."/>
            <person name="van Eijk R."/>
            <person name="Schleper C."/>
            <person name="Guy L."/>
            <person name="Ettema T.J."/>
        </authorList>
    </citation>
    <scope>NUCLEOTIDE SEQUENCE</scope>
</reference>
<dbReference type="InterPro" id="IPR005814">
    <property type="entry name" value="Aminotrans_3"/>
</dbReference>
<dbReference type="InterPro" id="IPR015424">
    <property type="entry name" value="PyrdxlP-dep_Trfase"/>
</dbReference>
<dbReference type="PANTHER" id="PTHR43713:SF3">
    <property type="entry name" value="GLUTAMATE-1-SEMIALDEHYDE 2,1-AMINOMUTASE 1, CHLOROPLASTIC-RELATED"/>
    <property type="match status" value="1"/>
</dbReference>
<organism evidence="3">
    <name type="scientific">marine sediment metagenome</name>
    <dbReference type="NCBI Taxonomy" id="412755"/>
    <lineage>
        <taxon>unclassified sequences</taxon>
        <taxon>metagenomes</taxon>
        <taxon>ecological metagenomes</taxon>
    </lineage>
</organism>
<dbReference type="Gene3D" id="3.90.1150.10">
    <property type="entry name" value="Aspartate Aminotransferase, domain 1"/>
    <property type="match status" value="1"/>
</dbReference>
<evidence type="ECO:0000256" key="1">
    <source>
        <dbReference type="ARBA" id="ARBA00001933"/>
    </source>
</evidence>
<accession>A0A0F9K4B6</accession>
<protein>
    <recommendedName>
        <fullName evidence="4">Glutamate-1-semialdehyde 2,1-aminomutase</fullName>
    </recommendedName>
</protein>
<sequence>MSSMKYEEMRAKIENIVNQPIKKFKTEELKGIIERYHKNHPKSKEAYERALKIIPGGVEHNLAFNHPFPLASKRVYDCYMETVDDVILTDYLMCGGPIILGHQYKPLIEKVQEVIQEIGPCHGITHEYEYLAAEQLQKHFPSCEVIRWLQSGTEADMLAIRIARTFTNYKWVIKIGGSYHGWSDQLVYDMHVPGTKLLESHGIPKTVFKWIDSCPPNDIDTLRHMFNEKRRVAAVIIEPMGGESGANPVRPGFNKEVQELCHENKTLMISDEVVCAFRLHMGGGQAYYGYTPDISVFGKIVGHGFPSAAAIGGRADVMSVCAAGVSGGKRAYTGGTIAANPLTCAAVYYAIKFVEETKATEKATKAGTRLSHGLNKVFESYNLPWLSYNFGGTVHFHTSCLFGLDLRDPKQVGELPKRKDFMGEIGAALVDQEIISVAGSRFYTCILHSDEIVDKTIEKIDNICQKIE</sequence>
<comment type="caution">
    <text evidence="3">The sequence shown here is derived from an EMBL/GenBank/DDBJ whole genome shotgun (WGS) entry which is preliminary data.</text>
</comment>
<dbReference type="InterPro" id="IPR015421">
    <property type="entry name" value="PyrdxlP-dep_Trfase_major"/>
</dbReference>
<name>A0A0F9K4B6_9ZZZZ</name>
<dbReference type="SUPFAM" id="SSF53383">
    <property type="entry name" value="PLP-dependent transferases"/>
    <property type="match status" value="1"/>
</dbReference>
<dbReference type="GO" id="GO:0030170">
    <property type="term" value="F:pyridoxal phosphate binding"/>
    <property type="evidence" value="ECO:0007669"/>
    <property type="project" value="InterPro"/>
</dbReference>
<proteinExistence type="predicted"/>
<keyword evidence="2" id="KW-0663">Pyridoxal phosphate</keyword>
<dbReference type="Gene3D" id="3.40.640.10">
    <property type="entry name" value="Type I PLP-dependent aspartate aminotransferase-like (Major domain)"/>
    <property type="match status" value="1"/>
</dbReference>
<comment type="cofactor">
    <cofactor evidence="1">
        <name>pyridoxal 5'-phosphate</name>
        <dbReference type="ChEBI" id="CHEBI:597326"/>
    </cofactor>
</comment>
<evidence type="ECO:0000256" key="2">
    <source>
        <dbReference type="ARBA" id="ARBA00022898"/>
    </source>
</evidence>
<dbReference type="AlphaFoldDB" id="A0A0F9K4B6"/>
<dbReference type="GO" id="GO:0008483">
    <property type="term" value="F:transaminase activity"/>
    <property type="evidence" value="ECO:0007669"/>
    <property type="project" value="InterPro"/>
</dbReference>
<dbReference type="InterPro" id="IPR015422">
    <property type="entry name" value="PyrdxlP-dep_Trfase_small"/>
</dbReference>
<gene>
    <name evidence="3" type="ORF">LCGC14_1375000</name>
</gene>
<evidence type="ECO:0000313" key="3">
    <source>
        <dbReference type="EMBL" id="KKM76949.1"/>
    </source>
</evidence>
<dbReference type="EMBL" id="LAZR01008720">
    <property type="protein sequence ID" value="KKM76949.1"/>
    <property type="molecule type" value="Genomic_DNA"/>
</dbReference>
<dbReference type="PANTHER" id="PTHR43713">
    <property type="entry name" value="GLUTAMATE-1-SEMIALDEHYDE 2,1-AMINOMUTASE"/>
    <property type="match status" value="1"/>
</dbReference>
<evidence type="ECO:0008006" key="4">
    <source>
        <dbReference type="Google" id="ProtNLM"/>
    </source>
</evidence>
<dbReference type="Pfam" id="PF00202">
    <property type="entry name" value="Aminotran_3"/>
    <property type="match status" value="1"/>
</dbReference>